<accession>A0ABY8F9C0</accession>
<dbReference type="InterPro" id="IPR000524">
    <property type="entry name" value="Tscrpt_reg_HTH_GntR"/>
</dbReference>
<name>A0ABY8F9C0_9HYPH</name>
<dbReference type="RefSeq" id="WP_265684532.1">
    <property type="nucleotide sequence ID" value="NZ_CP120863.1"/>
</dbReference>
<dbReference type="EMBL" id="CP120863">
    <property type="protein sequence ID" value="WFE92009.1"/>
    <property type="molecule type" value="Genomic_DNA"/>
</dbReference>
<dbReference type="Gene3D" id="3.90.1150.10">
    <property type="entry name" value="Aspartate Aminotransferase, domain 1"/>
    <property type="match status" value="1"/>
</dbReference>
<evidence type="ECO:0000256" key="5">
    <source>
        <dbReference type="ARBA" id="ARBA00023163"/>
    </source>
</evidence>
<dbReference type="Gene3D" id="3.40.640.10">
    <property type="entry name" value="Type I PLP-dependent aspartate aminotransferase-like (Major domain)"/>
    <property type="match status" value="1"/>
</dbReference>
<dbReference type="PANTHER" id="PTHR46577:SF1">
    <property type="entry name" value="HTH-TYPE TRANSCRIPTIONAL REGULATORY PROTEIN GABR"/>
    <property type="match status" value="1"/>
</dbReference>
<dbReference type="CDD" id="cd00609">
    <property type="entry name" value="AAT_like"/>
    <property type="match status" value="1"/>
</dbReference>
<dbReference type="PANTHER" id="PTHR46577">
    <property type="entry name" value="HTH-TYPE TRANSCRIPTIONAL REGULATORY PROTEIN GABR"/>
    <property type="match status" value="1"/>
</dbReference>
<organism evidence="8 9">
    <name type="scientific">Roseibium porphyridii</name>
    <dbReference type="NCBI Taxonomy" id="2866279"/>
    <lineage>
        <taxon>Bacteria</taxon>
        <taxon>Pseudomonadati</taxon>
        <taxon>Pseudomonadota</taxon>
        <taxon>Alphaproteobacteria</taxon>
        <taxon>Hyphomicrobiales</taxon>
        <taxon>Stappiaceae</taxon>
        <taxon>Roseibium</taxon>
    </lineage>
</organism>
<dbReference type="CDD" id="cd07377">
    <property type="entry name" value="WHTH_GntR"/>
    <property type="match status" value="1"/>
</dbReference>
<dbReference type="InterPro" id="IPR051446">
    <property type="entry name" value="HTH_trans_reg/aminotransferase"/>
</dbReference>
<dbReference type="InterPro" id="IPR015421">
    <property type="entry name" value="PyrdxlP-dep_Trfase_major"/>
</dbReference>
<evidence type="ECO:0000256" key="1">
    <source>
        <dbReference type="ARBA" id="ARBA00005384"/>
    </source>
</evidence>
<evidence type="ECO:0000313" key="8">
    <source>
        <dbReference type="EMBL" id="WFE92009.1"/>
    </source>
</evidence>
<evidence type="ECO:0000256" key="2">
    <source>
        <dbReference type="ARBA" id="ARBA00022898"/>
    </source>
</evidence>
<dbReference type="SUPFAM" id="SSF46785">
    <property type="entry name" value="Winged helix' DNA-binding domain"/>
    <property type="match status" value="1"/>
</dbReference>
<reference evidence="8 9" key="1">
    <citation type="submission" date="2023-03" db="EMBL/GenBank/DDBJ databases">
        <title>Roseibium porphyridii sp. nov. and Roseibium rhodosorbium sp. nov. isolated from marine algae, Porphyridium cruentum and Rhodosorus marinus, respectively.</title>
        <authorList>
            <person name="Lee M.W."/>
            <person name="Choi B.J."/>
            <person name="Lee J.K."/>
            <person name="Choi D.G."/>
            <person name="Baek J.H."/>
            <person name="Bayburt H."/>
            <person name="Kim J.M."/>
            <person name="Han D.M."/>
            <person name="Kim K.H."/>
            <person name="Jeon C.O."/>
        </authorList>
    </citation>
    <scope>NUCLEOTIDE SEQUENCE [LARGE SCALE GENOMIC DNA]</scope>
    <source>
        <strain evidence="8 9">KMA01</strain>
    </source>
</reference>
<keyword evidence="8" id="KW-0032">Aminotransferase</keyword>
<evidence type="ECO:0000313" key="9">
    <source>
        <dbReference type="Proteomes" id="UP001209803"/>
    </source>
</evidence>
<dbReference type="InterPro" id="IPR004839">
    <property type="entry name" value="Aminotransferase_I/II_large"/>
</dbReference>
<keyword evidence="4" id="KW-0238">DNA-binding</keyword>
<dbReference type="InterPro" id="IPR036390">
    <property type="entry name" value="WH_DNA-bd_sf"/>
</dbReference>
<keyword evidence="5" id="KW-0804">Transcription</keyword>
<dbReference type="GO" id="GO:0008483">
    <property type="term" value="F:transaminase activity"/>
    <property type="evidence" value="ECO:0007669"/>
    <property type="project" value="UniProtKB-KW"/>
</dbReference>
<evidence type="ECO:0000256" key="4">
    <source>
        <dbReference type="ARBA" id="ARBA00023125"/>
    </source>
</evidence>
<dbReference type="InterPro" id="IPR036388">
    <property type="entry name" value="WH-like_DNA-bd_sf"/>
</dbReference>
<keyword evidence="9" id="KW-1185">Reference proteome</keyword>
<sequence>MTNWHPQIPDGRGPLYIRLADKIADDIATGVLGAGAKLPPQRNLAYDLGVTVGTIGRAYATIRQRGLVSGEVGRGTFVLGSGPSEILVENTKPDLSADDGRPSSPAPSSQGASWVQSAMAAPIDTAFAGTRITVPAPETIRFDSTSAPEVGQADTIQRLTTGIAKDKPYEIASYTRSVPDSWRQAGCLWLARGGWQPPEGSIVPTTGAQAAIMAIIAATTAPGDQVVFEDLTYSSIARGSALSGRPSVQVARDDEGPIPDDLARVCAQKHPKVIFLMPTMHNPTTALMRDDRRQEIVAIARQFNLWIIEDEVYGSLREASQSPLAALAPERTFHVGSLSKSVTAGVRGGWVSSPLSHAQRIYTAHKMLTGGISFLLAELSSRLVLSGAADDFRKKVLAEIAARHALVHQYLGSYGLQGGADAPFFWLKLPEPWLSGTFKTAAAAAGVLIDDEDEFKSGRSGQVYHRARVGFTNPLTRKETEAGLSSLQNLLEDNGACYDSFE</sequence>
<keyword evidence="2" id="KW-0663">Pyridoxal phosphate</keyword>
<evidence type="ECO:0000256" key="6">
    <source>
        <dbReference type="SAM" id="MobiDB-lite"/>
    </source>
</evidence>
<proteinExistence type="inferred from homology"/>
<protein>
    <submittedName>
        <fullName evidence="8">PLP-dependent aminotransferase family protein</fullName>
    </submittedName>
</protein>
<gene>
    <name evidence="8" type="ORF">K1718_11775</name>
</gene>
<dbReference type="SUPFAM" id="SSF53383">
    <property type="entry name" value="PLP-dependent transferases"/>
    <property type="match status" value="1"/>
</dbReference>
<dbReference type="Proteomes" id="UP001209803">
    <property type="component" value="Chromosome"/>
</dbReference>
<dbReference type="PROSITE" id="PS50949">
    <property type="entry name" value="HTH_GNTR"/>
    <property type="match status" value="1"/>
</dbReference>
<dbReference type="InterPro" id="IPR015422">
    <property type="entry name" value="PyrdxlP-dep_Trfase_small"/>
</dbReference>
<feature type="region of interest" description="Disordered" evidence="6">
    <location>
        <begin position="92"/>
        <end position="115"/>
    </location>
</feature>
<dbReference type="SMART" id="SM00345">
    <property type="entry name" value="HTH_GNTR"/>
    <property type="match status" value="1"/>
</dbReference>
<dbReference type="InterPro" id="IPR015424">
    <property type="entry name" value="PyrdxlP-dep_Trfase"/>
</dbReference>
<dbReference type="Pfam" id="PF00392">
    <property type="entry name" value="GntR"/>
    <property type="match status" value="1"/>
</dbReference>
<keyword evidence="3" id="KW-0805">Transcription regulation</keyword>
<feature type="domain" description="HTH gntR-type" evidence="7">
    <location>
        <begin position="13"/>
        <end position="81"/>
    </location>
</feature>
<evidence type="ECO:0000259" key="7">
    <source>
        <dbReference type="PROSITE" id="PS50949"/>
    </source>
</evidence>
<evidence type="ECO:0000256" key="3">
    <source>
        <dbReference type="ARBA" id="ARBA00023015"/>
    </source>
</evidence>
<keyword evidence="8" id="KW-0808">Transferase</keyword>
<comment type="similarity">
    <text evidence="1">In the C-terminal section; belongs to the class-I pyridoxal-phosphate-dependent aminotransferase family.</text>
</comment>
<dbReference type="Pfam" id="PF00155">
    <property type="entry name" value="Aminotran_1_2"/>
    <property type="match status" value="1"/>
</dbReference>
<dbReference type="Gene3D" id="1.10.10.10">
    <property type="entry name" value="Winged helix-like DNA-binding domain superfamily/Winged helix DNA-binding domain"/>
    <property type="match status" value="1"/>
</dbReference>